<keyword evidence="6 7" id="KW-0030">Aminoacyl-tRNA synthetase</keyword>
<dbReference type="GO" id="GO:0006400">
    <property type="term" value="P:tRNA modification"/>
    <property type="evidence" value="ECO:0007669"/>
    <property type="project" value="InterPro"/>
</dbReference>
<feature type="binding site" evidence="7">
    <location>
        <position position="118"/>
    </location>
    <ligand>
        <name>Zn(2+)</name>
        <dbReference type="ChEBI" id="CHEBI:29105"/>
    </ligand>
</feature>
<feature type="binding site" evidence="7">
    <location>
        <position position="100"/>
    </location>
    <ligand>
        <name>Zn(2+)</name>
        <dbReference type="ChEBI" id="CHEBI:29105"/>
    </ligand>
</feature>
<keyword evidence="3 7" id="KW-0547">Nucleotide-binding</keyword>
<comment type="cofactor">
    <cofactor evidence="7">
        <name>Zn(2+)</name>
        <dbReference type="ChEBI" id="CHEBI:29105"/>
    </cofactor>
    <text evidence="7">Binds 1 zinc ion per subunit.</text>
</comment>
<dbReference type="PRINTS" id="PR00987">
    <property type="entry name" value="TRNASYNTHGLU"/>
</dbReference>
<feature type="binding site" evidence="7">
    <location>
        <begin position="8"/>
        <end position="12"/>
    </location>
    <ligand>
        <name>L-glutamate</name>
        <dbReference type="ChEBI" id="CHEBI:29985"/>
    </ligand>
</feature>
<dbReference type="FunFam" id="3.40.50.620:FF:000093">
    <property type="entry name" value="Glutamyl-Q tRNA(Asp) synthetase"/>
    <property type="match status" value="1"/>
</dbReference>
<keyword evidence="1 7" id="KW-0436">Ligase</keyword>
<feature type="short sequence motif" description="'HIGH' region" evidence="7">
    <location>
        <begin position="11"/>
        <end position="21"/>
    </location>
</feature>
<gene>
    <name evidence="7" type="primary">gluQ</name>
    <name evidence="10" type="ORF">SAMN05216198_0075</name>
</gene>
<dbReference type="Pfam" id="PF00749">
    <property type="entry name" value="tRNA-synt_1c"/>
    <property type="match status" value="2"/>
</dbReference>
<dbReference type="AlphaFoldDB" id="A0A1H1L5Z0"/>
<dbReference type="InterPro" id="IPR049940">
    <property type="entry name" value="GluQ/Sye"/>
</dbReference>
<organism evidence="10 11">
    <name type="scientific">Halopseudomonas litoralis</name>
    <dbReference type="NCBI Taxonomy" id="797277"/>
    <lineage>
        <taxon>Bacteria</taxon>
        <taxon>Pseudomonadati</taxon>
        <taxon>Pseudomonadota</taxon>
        <taxon>Gammaproteobacteria</taxon>
        <taxon>Pseudomonadales</taxon>
        <taxon>Pseudomonadaceae</taxon>
        <taxon>Halopseudomonas</taxon>
    </lineage>
</organism>
<dbReference type="GO" id="GO:0006424">
    <property type="term" value="P:glutamyl-tRNA aminoacylation"/>
    <property type="evidence" value="ECO:0007669"/>
    <property type="project" value="InterPro"/>
</dbReference>
<keyword evidence="11" id="KW-1185">Reference proteome</keyword>
<dbReference type="PANTHER" id="PTHR43311">
    <property type="entry name" value="GLUTAMATE--TRNA LIGASE"/>
    <property type="match status" value="1"/>
</dbReference>
<feature type="binding site" evidence="7">
    <location>
        <position position="231"/>
    </location>
    <ligand>
        <name>ATP</name>
        <dbReference type="ChEBI" id="CHEBI:30616"/>
    </ligand>
</feature>
<evidence type="ECO:0000256" key="5">
    <source>
        <dbReference type="ARBA" id="ARBA00022840"/>
    </source>
</evidence>
<feature type="binding site" evidence="7">
    <location>
        <position position="114"/>
    </location>
    <ligand>
        <name>Zn(2+)</name>
        <dbReference type="ChEBI" id="CHEBI:29105"/>
    </ligand>
</feature>
<dbReference type="Proteomes" id="UP000243426">
    <property type="component" value="Chromosome I"/>
</dbReference>
<dbReference type="GO" id="GO:0004818">
    <property type="term" value="F:glutamate-tRNA ligase activity"/>
    <property type="evidence" value="ECO:0007669"/>
    <property type="project" value="TreeGrafter"/>
</dbReference>
<feature type="domain" description="Glutamyl/glutaminyl-tRNA synthetase class Ib catalytic" evidence="9">
    <location>
        <begin position="8"/>
        <end position="107"/>
    </location>
</feature>
<dbReference type="InterPro" id="IPR020058">
    <property type="entry name" value="Glu/Gln-tRNA-synth_Ib_cat-dom"/>
</dbReference>
<evidence type="ECO:0000256" key="2">
    <source>
        <dbReference type="ARBA" id="ARBA00022723"/>
    </source>
</evidence>
<dbReference type="NCBIfam" id="NF004314">
    <property type="entry name" value="PRK05710.1-3"/>
    <property type="match status" value="1"/>
</dbReference>
<feature type="domain" description="Glutamyl/glutaminyl-tRNA synthetase class Ib catalytic" evidence="9">
    <location>
        <begin position="127"/>
        <end position="234"/>
    </location>
</feature>
<evidence type="ECO:0000313" key="10">
    <source>
        <dbReference type="EMBL" id="SDR69339.1"/>
    </source>
</evidence>
<evidence type="ECO:0000256" key="6">
    <source>
        <dbReference type="ARBA" id="ARBA00023146"/>
    </source>
</evidence>
<dbReference type="SUPFAM" id="SSF52374">
    <property type="entry name" value="Nucleotidylyl transferase"/>
    <property type="match status" value="1"/>
</dbReference>
<dbReference type="GO" id="GO:0008270">
    <property type="term" value="F:zinc ion binding"/>
    <property type="evidence" value="ECO:0007669"/>
    <property type="project" value="UniProtKB-UniRule"/>
</dbReference>
<feature type="binding site" evidence="7">
    <location>
        <position position="172"/>
    </location>
    <ligand>
        <name>L-glutamate</name>
        <dbReference type="ChEBI" id="CHEBI:29985"/>
    </ligand>
</feature>
<dbReference type="InterPro" id="IPR000924">
    <property type="entry name" value="Glu/Gln-tRNA-synth"/>
</dbReference>
<evidence type="ECO:0000256" key="7">
    <source>
        <dbReference type="HAMAP-Rule" id="MF_01428"/>
    </source>
</evidence>
<keyword evidence="4 7" id="KW-0862">Zinc</keyword>
<sequence>MLSSYIGRFAPTPSGYLHFGSLLAAVASYLDARHHQGQWLVRVEDLDTPRNIPGAIDHILHTLDAYGLHWDGEVVCQSDRVDLYQQVIDCWLQSGQAYHCDCSRQSIVAHGGVYPGTCRARGLPAATNHAVRVRVSDQTMVFQDRLQGEFSQQPAATSGDFIIRRRDGIIAYQLAVVIDDIAQGVTDIVRGADLLDSTPRQLWLYQLLQQPAPHYLHVPLVMCHDGEKLSKRLGSAPLEPRQATATLHRALSVLAQNPPAQLSIAPVSEQLDWAVTHWQPDRLPAKRQILDPTAPIPPA</sequence>
<dbReference type="Gene3D" id="3.40.50.620">
    <property type="entry name" value="HUPs"/>
    <property type="match status" value="1"/>
</dbReference>
<dbReference type="HAMAP" id="MF_01428">
    <property type="entry name" value="Glu_Q_tRNA_synth"/>
    <property type="match status" value="1"/>
</dbReference>
<feature type="binding site" evidence="7">
    <location>
        <position position="190"/>
    </location>
    <ligand>
        <name>L-glutamate</name>
        <dbReference type="ChEBI" id="CHEBI:29985"/>
    </ligand>
</feature>
<reference evidence="11" key="1">
    <citation type="submission" date="2016-10" db="EMBL/GenBank/DDBJ databases">
        <authorList>
            <person name="Varghese N."/>
            <person name="Submissions S."/>
        </authorList>
    </citation>
    <scope>NUCLEOTIDE SEQUENCE [LARGE SCALE GENOMIC DNA]</scope>
    <source>
        <strain evidence="11">2SM5</strain>
    </source>
</reference>
<keyword evidence="5 7" id="KW-0067">ATP-binding</keyword>
<dbReference type="RefSeq" id="WP_090271522.1">
    <property type="nucleotide sequence ID" value="NZ_LT629748.1"/>
</dbReference>
<feature type="short sequence motif" description="'KMSKS' region" evidence="7">
    <location>
        <begin position="228"/>
        <end position="232"/>
    </location>
</feature>
<name>A0A1H1L5Z0_9GAMM</name>
<evidence type="ECO:0000313" key="11">
    <source>
        <dbReference type="Proteomes" id="UP000243426"/>
    </source>
</evidence>
<comment type="similarity">
    <text evidence="7">Belongs to the class-I aminoacyl-tRNA synthetase family. GluQ subfamily.</text>
</comment>
<dbReference type="PANTHER" id="PTHR43311:SF1">
    <property type="entry name" value="GLUTAMYL-Q TRNA(ASP) SYNTHETASE"/>
    <property type="match status" value="1"/>
</dbReference>
<dbReference type="STRING" id="797277.SAMN05216198_0075"/>
<dbReference type="EMBL" id="LT629748">
    <property type="protein sequence ID" value="SDR69339.1"/>
    <property type="molecule type" value="Genomic_DNA"/>
</dbReference>
<dbReference type="GO" id="GO:0005829">
    <property type="term" value="C:cytosol"/>
    <property type="evidence" value="ECO:0007669"/>
    <property type="project" value="TreeGrafter"/>
</dbReference>
<evidence type="ECO:0000256" key="3">
    <source>
        <dbReference type="ARBA" id="ARBA00022741"/>
    </source>
</evidence>
<evidence type="ECO:0000256" key="1">
    <source>
        <dbReference type="ARBA" id="ARBA00022598"/>
    </source>
</evidence>
<evidence type="ECO:0000256" key="8">
    <source>
        <dbReference type="RuleBase" id="RU363037"/>
    </source>
</evidence>
<keyword evidence="2 7" id="KW-0479">Metal-binding</keyword>
<dbReference type="GO" id="GO:0005524">
    <property type="term" value="F:ATP binding"/>
    <property type="evidence" value="ECO:0007669"/>
    <property type="project" value="UniProtKB-KW"/>
</dbReference>
<proteinExistence type="inferred from homology"/>
<protein>
    <recommendedName>
        <fullName evidence="7">Glutamyl-Q tRNA(Asp) synthetase</fullName>
        <shortName evidence="7">Glu-Q-RSs</shortName>
        <ecNumber evidence="7">6.1.1.-</ecNumber>
    </recommendedName>
</protein>
<dbReference type="EC" id="6.1.1.-" evidence="7"/>
<dbReference type="OrthoDB" id="9807503at2"/>
<comment type="function">
    <text evidence="7">Catalyzes the tRNA-independent activation of glutamate in presence of ATP and the subsequent transfer of glutamate onto a tRNA(Asp). Glutamate is transferred on the 2-amino-5-(4,5-dihydroxy-2-cyclopenten-1-yl) moiety of the queuosine in the wobble position of the QUC anticodon.</text>
</comment>
<accession>A0A1H1L5Z0</accession>
<dbReference type="NCBIfam" id="TIGR03838">
    <property type="entry name" value="queuosine_YadB"/>
    <property type="match status" value="1"/>
</dbReference>
<dbReference type="InterPro" id="IPR022380">
    <property type="entry name" value="Glu-Q_tRNA(Asp)_Synthase"/>
</dbReference>
<feature type="binding site" evidence="7">
    <location>
        <position position="102"/>
    </location>
    <ligand>
        <name>Zn(2+)</name>
        <dbReference type="ChEBI" id="CHEBI:29105"/>
    </ligand>
</feature>
<feature type="binding site" evidence="7">
    <location>
        <position position="44"/>
    </location>
    <ligand>
        <name>L-glutamate</name>
        <dbReference type="ChEBI" id="CHEBI:29985"/>
    </ligand>
</feature>
<dbReference type="InterPro" id="IPR014729">
    <property type="entry name" value="Rossmann-like_a/b/a_fold"/>
</dbReference>
<evidence type="ECO:0000256" key="4">
    <source>
        <dbReference type="ARBA" id="ARBA00022833"/>
    </source>
</evidence>
<evidence type="ECO:0000259" key="9">
    <source>
        <dbReference type="Pfam" id="PF00749"/>
    </source>
</evidence>
<keyword evidence="8" id="KW-0648">Protein biosynthesis</keyword>